<accession>A0A382SSF4</accession>
<sequence length="209" mass="23450">MKHLIILISILLLSSPVIGDYQTNGNKIRLRYLSGSNEHTRTSPAMDGSSKIDVKTFSLFYGEWGLTKSKLHHKGYWHEKDGTKTPHEEVNVNTYDLNFTFGSDLTLTLGILVFAEGDAIVYSTNGTYFKPKNKNPSFNGHLFGPLSSIYFGYSFGFLELVIGRNDSNVEFEGFECEVCIEGVDFDSQRDLSWGTYPNETTMIGIGIVF</sequence>
<evidence type="ECO:0008006" key="2">
    <source>
        <dbReference type="Google" id="ProtNLM"/>
    </source>
</evidence>
<name>A0A382SSF4_9ZZZZ</name>
<dbReference type="EMBL" id="UINC01131266">
    <property type="protein sequence ID" value="SVD12864.1"/>
    <property type="molecule type" value="Genomic_DNA"/>
</dbReference>
<gene>
    <name evidence="1" type="ORF">METZ01_LOCUS365718</name>
</gene>
<organism evidence="1">
    <name type="scientific">marine metagenome</name>
    <dbReference type="NCBI Taxonomy" id="408172"/>
    <lineage>
        <taxon>unclassified sequences</taxon>
        <taxon>metagenomes</taxon>
        <taxon>ecological metagenomes</taxon>
    </lineage>
</organism>
<protein>
    <recommendedName>
        <fullName evidence="2">Outer membrane protein beta-barrel domain-containing protein</fullName>
    </recommendedName>
</protein>
<proteinExistence type="predicted"/>
<reference evidence="1" key="1">
    <citation type="submission" date="2018-05" db="EMBL/GenBank/DDBJ databases">
        <authorList>
            <person name="Lanie J.A."/>
            <person name="Ng W.-L."/>
            <person name="Kazmierczak K.M."/>
            <person name="Andrzejewski T.M."/>
            <person name="Davidsen T.M."/>
            <person name="Wayne K.J."/>
            <person name="Tettelin H."/>
            <person name="Glass J.I."/>
            <person name="Rusch D."/>
            <person name="Podicherti R."/>
            <person name="Tsui H.-C.T."/>
            <person name="Winkler M.E."/>
        </authorList>
    </citation>
    <scope>NUCLEOTIDE SEQUENCE</scope>
</reference>
<dbReference type="AlphaFoldDB" id="A0A382SSF4"/>
<evidence type="ECO:0000313" key="1">
    <source>
        <dbReference type="EMBL" id="SVD12864.1"/>
    </source>
</evidence>